<reference evidence="3" key="1">
    <citation type="journal article" date="2019" name="Int. J. Syst. Evol. Microbiol.">
        <title>The Global Catalogue of Microorganisms (GCM) 10K type strain sequencing project: providing services to taxonomists for standard genome sequencing and annotation.</title>
        <authorList>
            <consortium name="The Broad Institute Genomics Platform"/>
            <consortium name="The Broad Institute Genome Sequencing Center for Infectious Disease"/>
            <person name="Wu L."/>
            <person name="Ma J."/>
        </authorList>
    </citation>
    <scope>NUCLEOTIDE SEQUENCE [LARGE SCALE GENOMIC DNA]</scope>
    <source>
        <strain evidence="3">JCM 17841</strain>
    </source>
</reference>
<evidence type="ECO:0000313" key="3">
    <source>
        <dbReference type="Proteomes" id="UP001501243"/>
    </source>
</evidence>
<accession>A0ABP8QE07</accession>
<evidence type="ECO:0008006" key="4">
    <source>
        <dbReference type="Google" id="ProtNLM"/>
    </source>
</evidence>
<dbReference type="RefSeq" id="WP_208133082.1">
    <property type="nucleotide sequence ID" value="NZ_BAABGQ010000006.1"/>
</dbReference>
<feature type="region of interest" description="Disordered" evidence="1">
    <location>
        <begin position="54"/>
        <end position="99"/>
    </location>
</feature>
<sequence>MAINLNELQELLDKAEATVASDKEIRRSLARIENLMATAGEEVTKVYAILDGATPARKERKARAPREASPADAEAPYGRKADGTPKKRPGRAKGGEAAG</sequence>
<protein>
    <recommendedName>
        <fullName evidence="4">Histone</fullName>
    </recommendedName>
</protein>
<comment type="caution">
    <text evidence="2">The sequence shown here is derived from an EMBL/GenBank/DDBJ whole genome shotgun (WGS) entry which is preliminary data.</text>
</comment>
<gene>
    <name evidence="2" type="ORF">GCM10023172_23600</name>
</gene>
<name>A0ABP8QE07_9BACT</name>
<organism evidence="2 3">
    <name type="scientific">Hymenobacter ginsengisoli</name>
    <dbReference type="NCBI Taxonomy" id="1051626"/>
    <lineage>
        <taxon>Bacteria</taxon>
        <taxon>Pseudomonadati</taxon>
        <taxon>Bacteroidota</taxon>
        <taxon>Cytophagia</taxon>
        <taxon>Cytophagales</taxon>
        <taxon>Hymenobacteraceae</taxon>
        <taxon>Hymenobacter</taxon>
    </lineage>
</organism>
<evidence type="ECO:0000256" key="1">
    <source>
        <dbReference type="SAM" id="MobiDB-lite"/>
    </source>
</evidence>
<proteinExistence type="predicted"/>
<evidence type="ECO:0000313" key="2">
    <source>
        <dbReference type="EMBL" id="GAA4501563.1"/>
    </source>
</evidence>
<dbReference type="Proteomes" id="UP001501243">
    <property type="component" value="Unassembled WGS sequence"/>
</dbReference>
<dbReference type="EMBL" id="BAABGQ010000006">
    <property type="protein sequence ID" value="GAA4501563.1"/>
    <property type="molecule type" value="Genomic_DNA"/>
</dbReference>
<keyword evidence="3" id="KW-1185">Reference proteome</keyword>